<feature type="transmembrane region" description="Helical" evidence="6">
    <location>
        <begin position="91"/>
        <end position="113"/>
    </location>
</feature>
<dbReference type="PANTHER" id="PTHR38601:SF1">
    <property type="entry name" value="HYDROGENASE-4 COMPONENT E"/>
    <property type="match status" value="1"/>
</dbReference>
<proteinExistence type="predicted"/>
<dbReference type="GO" id="GO:0005886">
    <property type="term" value="C:plasma membrane"/>
    <property type="evidence" value="ECO:0007669"/>
    <property type="project" value="UniProtKB-SubCell"/>
</dbReference>
<feature type="transmembrane region" description="Helical" evidence="6">
    <location>
        <begin position="7"/>
        <end position="33"/>
    </location>
</feature>
<reference evidence="7 8" key="1">
    <citation type="submission" date="2015-02" db="EMBL/GenBank/DDBJ databases">
        <title>Single-cell genomics of uncultivated deep-branching MTB reveals a conserved set of magnetosome genes.</title>
        <authorList>
            <person name="Kolinko S."/>
            <person name="Richter M."/>
            <person name="Glockner F.O."/>
            <person name="Brachmann A."/>
            <person name="Schuler D."/>
        </authorList>
    </citation>
    <scope>NUCLEOTIDE SEQUENCE [LARGE SCALE GENOMIC DNA]</scope>
    <source>
        <strain evidence="7">TM-1</strain>
    </source>
</reference>
<keyword evidence="3 6" id="KW-0812">Transmembrane</keyword>
<accession>A0A0F3GXC3</accession>
<evidence type="ECO:0000256" key="2">
    <source>
        <dbReference type="ARBA" id="ARBA00022475"/>
    </source>
</evidence>
<comment type="caution">
    <text evidence="7">The sequence shown here is derived from an EMBL/GenBank/DDBJ whole genome shotgun (WGS) entry which is preliminary data.</text>
</comment>
<dbReference type="InterPro" id="IPR038730">
    <property type="entry name" value="HyfE-like"/>
</dbReference>
<feature type="transmembrane region" description="Helical" evidence="6">
    <location>
        <begin position="125"/>
        <end position="146"/>
    </location>
</feature>
<dbReference type="AlphaFoldDB" id="A0A0F3GXC3"/>
<feature type="transmembrane region" description="Helical" evidence="6">
    <location>
        <begin position="39"/>
        <end position="56"/>
    </location>
</feature>
<dbReference type="PATRIC" id="fig|29290.4.peg.1675"/>
<comment type="subcellular location">
    <subcellularLocation>
        <location evidence="1">Cell membrane</location>
        <topology evidence="1">Multi-pass membrane protein</topology>
    </subcellularLocation>
</comment>
<name>A0A0F3GXC3_9BACT</name>
<evidence type="ECO:0000256" key="6">
    <source>
        <dbReference type="SAM" id="Phobius"/>
    </source>
</evidence>
<evidence type="ECO:0000256" key="4">
    <source>
        <dbReference type="ARBA" id="ARBA00022989"/>
    </source>
</evidence>
<evidence type="ECO:0000256" key="1">
    <source>
        <dbReference type="ARBA" id="ARBA00004651"/>
    </source>
</evidence>
<dbReference type="EMBL" id="LACI01000551">
    <property type="protein sequence ID" value="KJU86546.1"/>
    <property type="molecule type" value="Genomic_DNA"/>
</dbReference>
<evidence type="ECO:0000256" key="3">
    <source>
        <dbReference type="ARBA" id="ARBA00022692"/>
    </source>
</evidence>
<keyword evidence="7" id="KW-0456">Lyase</keyword>
<feature type="transmembrane region" description="Helical" evidence="6">
    <location>
        <begin position="63"/>
        <end position="85"/>
    </location>
</feature>
<feature type="transmembrane region" description="Helical" evidence="6">
    <location>
        <begin position="152"/>
        <end position="173"/>
    </location>
</feature>
<protein>
    <submittedName>
        <fullName evidence="7">Formate hydrogenlyase</fullName>
    </submittedName>
</protein>
<dbReference type="Proteomes" id="UP000033423">
    <property type="component" value="Unassembled WGS sequence"/>
</dbReference>
<dbReference type="GO" id="GO:0016829">
    <property type="term" value="F:lyase activity"/>
    <property type="evidence" value="ECO:0007669"/>
    <property type="project" value="UniProtKB-KW"/>
</dbReference>
<keyword evidence="2" id="KW-1003">Cell membrane</keyword>
<organism evidence="7 8">
    <name type="scientific">Candidatus Magnetobacterium bavaricum</name>
    <dbReference type="NCBI Taxonomy" id="29290"/>
    <lineage>
        <taxon>Bacteria</taxon>
        <taxon>Pseudomonadati</taxon>
        <taxon>Nitrospirota</taxon>
        <taxon>Thermodesulfovibrionia</taxon>
        <taxon>Thermodesulfovibrionales</taxon>
        <taxon>Candidatus Magnetobacteriaceae</taxon>
        <taxon>Candidatus Magnetobacterium</taxon>
    </lineage>
</organism>
<dbReference type="PANTHER" id="PTHR38601">
    <property type="entry name" value="HYDROGENASE-4 COMPONENT E"/>
    <property type="match status" value="1"/>
</dbReference>
<keyword evidence="4 6" id="KW-1133">Transmembrane helix</keyword>
<feature type="transmembrane region" description="Helical" evidence="6">
    <location>
        <begin position="212"/>
        <end position="230"/>
    </location>
</feature>
<evidence type="ECO:0000256" key="5">
    <source>
        <dbReference type="ARBA" id="ARBA00023136"/>
    </source>
</evidence>
<evidence type="ECO:0000313" key="7">
    <source>
        <dbReference type="EMBL" id="KJU86546.1"/>
    </source>
</evidence>
<keyword evidence="5 6" id="KW-0472">Membrane</keyword>
<keyword evidence="8" id="KW-1185">Reference proteome</keyword>
<gene>
    <name evidence="7" type="ORF">MBAV_001262</name>
</gene>
<evidence type="ECO:0000313" key="8">
    <source>
        <dbReference type="Proteomes" id="UP000033423"/>
    </source>
</evidence>
<sequence>MAIDNILYIYAIIHQYCSYSVRALTLLLPGMYIDVVHHINSFLAAFILLTAFGMLVQRRMSGLIFLFTWQGLFLAVNTALVGFVVNRHHLYISSALTLVLKVLLLPYILHTLVRRLKIHKEVETILNVPTIMLIGIALVIFSYHLVSPIRGLSTLVTRSTLAVALATVMLGLLMMITRKNAVTQIIGFLAMENGLFFAATSATYGMPLLIELGVALDILIAAFIFGIFFFHIHSNFDSLDVEQLARLKEVD</sequence>